<dbReference type="RefSeq" id="WP_204890886.1">
    <property type="nucleotide sequence ID" value="NZ_JBHUFW010000004.1"/>
</dbReference>
<gene>
    <name evidence="6" type="ORF">ACFSDB_03930</name>
</gene>
<comment type="subcellular location">
    <subcellularLocation>
        <location evidence="2">Bacterial flagellum basal body</location>
    </subcellularLocation>
</comment>
<evidence type="ECO:0000256" key="2">
    <source>
        <dbReference type="RuleBase" id="RU362116"/>
    </source>
</evidence>
<dbReference type="InterPro" id="IPR053967">
    <property type="entry name" value="LlgE_F_G-like_D1"/>
</dbReference>
<evidence type="ECO:0000259" key="4">
    <source>
        <dbReference type="Pfam" id="PF06429"/>
    </source>
</evidence>
<feature type="domain" description="Flagellar basal body rod protein N-terminal" evidence="3">
    <location>
        <begin position="5"/>
        <end position="35"/>
    </location>
</feature>
<reference evidence="7" key="1">
    <citation type="journal article" date="2019" name="Int. J. Syst. Evol. Microbiol.">
        <title>The Global Catalogue of Microorganisms (GCM) 10K type strain sequencing project: providing services to taxonomists for standard genome sequencing and annotation.</title>
        <authorList>
            <consortium name="The Broad Institute Genomics Platform"/>
            <consortium name="The Broad Institute Genome Sequencing Center for Infectious Disease"/>
            <person name="Wu L."/>
            <person name="Ma J."/>
        </authorList>
    </citation>
    <scope>NUCLEOTIDE SEQUENCE [LARGE SCALE GENOMIC DNA]</scope>
    <source>
        <strain evidence="7">CGMCC 1.15475</strain>
    </source>
</reference>
<dbReference type="PANTHER" id="PTHR30435:SF19">
    <property type="entry name" value="FLAGELLAR BASAL-BODY ROD PROTEIN FLGG"/>
    <property type="match status" value="1"/>
</dbReference>
<dbReference type="InterPro" id="IPR037925">
    <property type="entry name" value="FlgE/F/G-like"/>
</dbReference>
<sequence length="280" mass="30246">MNIQMNTAGNSMRELQKKVDVIANNISNVNTNGYKRHEANFSDTLVQSITKQAGPAHEIGRSTPNGLRIGSGVKVAETSLRSEQGSIRQTGRDLDFNIQGSNGFFRVASEGNVFYTRDGSFQTQPVLNSNRVNLVTSNGDSVLDRNNNPIGFDSDYSSVKVNQNGTIEVSYKTPGKAADTIQLSIADISRPNLLEKAGGNRYQLPGTGGEQIANGTLSLLDLSQQNDGSIRIGQGALEMSNVDLTEEMTELISTQRLIQSQGRAISFADDMMGLVNTIRG</sequence>
<accession>A0ABW4QEU5</accession>
<dbReference type="Proteomes" id="UP001597273">
    <property type="component" value="Unassembled WGS sequence"/>
</dbReference>
<dbReference type="InterPro" id="IPR020013">
    <property type="entry name" value="Flagellar_FlgE/F/G"/>
</dbReference>
<evidence type="ECO:0000259" key="3">
    <source>
        <dbReference type="Pfam" id="PF00460"/>
    </source>
</evidence>
<evidence type="ECO:0000259" key="5">
    <source>
        <dbReference type="Pfam" id="PF22692"/>
    </source>
</evidence>
<keyword evidence="7" id="KW-1185">Reference proteome</keyword>
<keyword evidence="6" id="KW-0969">Cilium</keyword>
<dbReference type="Pfam" id="PF22692">
    <property type="entry name" value="LlgE_F_G_D1"/>
    <property type="match status" value="1"/>
</dbReference>
<dbReference type="InterPro" id="IPR001444">
    <property type="entry name" value="Flag_bb_rod_N"/>
</dbReference>
<dbReference type="Pfam" id="PF00460">
    <property type="entry name" value="Flg_bb_rod"/>
    <property type="match status" value="1"/>
</dbReference>
<dbReference type="Pfam" id="PF06429">
    <property type="entry name" value="Flg_bbr_C"/>
    <property type="match status" value="1"/>
</dbReference>
<comment type="similarity">
    <text evidence="1 2">Belongs to the flagella basal body rod proteins family.</text>
</comment>
<comment type="caution">
    <text evidence="6">The sequence shown here is derived from an EMBL/GenBank/DDBJ whole genome shotgun (WGS) entry which is preliminary data.</text>
</comment>
<organism evidence="6 7">
    <name type="scientific">Planococcus chinensis</name>
    <dbReference type="NCBI Taxonomy" id="272917"/>
    <lineage>
        <taxon>Bacteria</taxon>
        <taxon>Bacillati</taxon>
        <taxon>Bacillota</taxon>
        <taxon>Bacilli</taxon>
        <taxon>Bacillales</taxon>
        <taxon>Caryophanaceae</taxon>
        <taxon>Planococcus</taxon>
    </lineage>
</organism>
<evidence type="ECO:0000313" key="7">
    <source>
        <dbReference type="Proteomes" id="UP001597273"/>
    </source>
</evidence>
<evidence type="ECO:0000256" key="1">
    <source>
        <dbReference type="ARBA" id="ARBA00009677"/>
    </source>
</evidence>
<keyword evidence="2" id="KW-0975">Bacterial flagellum</keyword>
<dbReference type="EMBL" id="JBHUFW010000004">
    <property type="protein sequence ID" value="MFD1862062.1"/>
    <property type="molecule type" value="Genomic_DNA"/>
</dbReference>
<feature type="domain" description="Flagellar basal-body/hook protein C-terminal" evidence="4">
    <location>
        <begin position="234"/>
        <end position="277"/>
    </location>
</feature>
<keyword evidence="6" id="KW-0282">Flagellum</keyword>
<proteinExistence type="inferred from homology"/>
<evidence type="ECO:0000313" key="6">
    <source>
        <dbReference type="EMBL" id="MFD1862062.1"/>
    </source>
</evidence>
<keyword evidence="6" id="KW-0966">Cell projection</keyword>
<name>A0ABW4QEU5_9BACL</name>
<protein>
    <submittedName>
        <fullName evidence="6">Flagellar hook-basal body protein</fullName>
    </submittedName>
</protein>
<dbReference type="InterPro" id="IPR010930">
    <property type="entry name" value="Flg_bb/hook_C_dom"/>
</dbReference>
<dbReference type="NCBIfam" id="TIGR03506">
    <property type="entry name" value="FlgEFG_subfam"/>
    <property type="match status" value="1"/>
</dbReference>
<dbReference type="SUPFAM" id="SSF117143">
    <property type="entry name" value="Flagellar hook protein flgE"/>
    <property type="match status" value="1"/>
</dbReference>
<feature type="domain" description="Flagellar hook protein FlgE/F/G-like D1" evidence="5">
    <location>
        <begin position="98"/>
        <end position="169"/>
    </location>
</feature>
<dbReference type="PANTHER" id="PTHR30435">
    <property type="entry name" value="FLAGELLAR PROTEIN"/>
    <property type="match status" value="1"/>
</dbReference>